<dbReference type="Proteomes" id="UP000245639">
    <property type="component" value="Unassembled WGS sequence"/>
</dbReference>
<keyword evidence="2" id="KW-1133">Transmembrane helix</keyword>
<protein>
    <submittedName>
        <fullName evidence="3">Uncharacterized protein</fullName>
    </submittedName>
</protein>
<evidence type="ECO:0000256" key="1">
    <source>
        <dbReference type="SAM" id="MobiDB-lite"/>
    </source>
</evidence>
<feature type="transmembrane region" description="Helical" evidence="2">
    <location>
        <begin position="40"/>
        <end position="59"/>
    </location>
</feature>
<dbReference type="EMBL" id="QEKW01000003">
    <property type="protein sequence ID" value="PVZ12097.1"/>
    <property type="molecule type" value="Genomic_DNA"/>
</dbReference>
<feature type="compositionally biased region" description="Acidic residues" evidence="1">
    <location>
        <begin position="264"/>
        <end position="296"/>
    </location>
</feature>
<proteinExistence type="predicted"/>
<feature type="compositionally biased region" description="Low complexity" evidence="1">
    <location>
        <begin position="252"/>
        <end position="263"/>
    </location>
</feature>
<feature type="transmembrane region" description="Helical" evidence="2">
    <location>
        <begin position="6"/>
        <end position="28"/>
    </location>
</feature>
<feature type="transmembrane region" description="Helical" evidence="2">
    <location>
        <begin position="79"/>
        <end position="100"/>
    </location>
</feature>
<evidence type="ECO:0000313" key="4">
    <source>
        <dbReference type="Proteomes" id="UP000245639"/>
    </source>
</evidence>
<evidence type="ECO:0000313" key="3">
    <source>
        <dbReference type="EMBL" id="PVZ12097.1"/>
    </source>
</evidence>
<sequence length="385" mass="39422">MLDSGVRIAAAFLPVGIPVMVGLVVAVLRRRALPAVSGPAIAGLVLQLVALLAATFIVAEGSLRLFGLSPQALLTVSSILGFAVIVLQVLSWTLLLLALFRRLPAAPEDRTPTGRHALLDDQGAQVIAEEGTTLLPVGAAAAGAGAGAGLGAAAASTRVERPGTSGPLPTFPVAPEREPEPAVTETFAVGPETPGADDADEDLAREEPPAVTAESLDEAATEDEETEDEAHDDVAETATADPDVEPEHEPDTTTIAATAPAEPTETETDVEPDTELEAEAEADAEADTAPDTEPEPEPALVAEVDADAEADRTELVEEPGDDPDDVAVTDTDETPDTTPDATAEDRQRPATSSSGGHPWFDPDGEAARGTSEQAGATRAGSAEGR</sequence>
<evidence type="ECO:0000256" key="2">
    <source>
        <dbReference type="SAM" id="Phobius"/>
    </source>
</evidence>
<dbReference type="AlphaFoldDB" id="A0A2U1FIV8"/>
<comment type="caution">
    <text evidence="3">The sequence shown here is derived from an EMBL/GenBank/DDBJ whole genome shotgun (WGS) entry which is preliminary data.</text>
</comment>
<feature type="compositionally biased region" description="Acidic residues" evidence="1">
    <location>
        <begin position="195"/>
        <end position="204"/>
    </location>
</feature>
<feature type="region of interest" description="Disordered" evidence="1">
    <location>
        <begin position="157"/>
        <end position="385"/>
    </location>
</feature>
<dbReference type="RefSeq" id="WP_116707745.1">
    <property type="nucleotide sequence ID" value="NZ_QEKW01000003.1"/>
</dbReference>
<feature type="compositionally biased region" description="Acidic residues" evidence="1">
    <location>
        <begin position="316"/>
        <end position="335"/>
    </location>
</feature>
<accession>A0A2U1FIV8</accession>
<organism evidence="3 4">
    <name type="scientific">Actinomycetospora cinnamomea</name>
    <dbReference type="NCBI Taxonomy" id="663609"/>
    <lineage>
        <taxon>Bacteria</taxon>
        <taxon>Bacillati</taxon>
        <taxon>Actinomycetota</taxon>
        <taxon>Actinomycetes</taxon>
        <taxon>Pseudonocardiales</taxon>
        <taxon>Pseudonocardiaceae</taxon>
        <taxon>Actinomycetospora</taxon>
    </lineage>
</organism>
<feature type="compositionally biased region" description="Acidic residues" evidence="1">
    <location>
        <begin position="215"/>
        <end position="231"/>
    </location>
</feature>
<keyword evidence="2" id="KW-0472">Membrane</keyword>
<keyword evidence="2" id="KW-0812">Transmembrane</keyword>
<gene>
    <name evidence="3" type="ORF">C8D89_103428</name>
</gene>
<keyword evidence="4" id="KW-1185">Reference proteome</keyword>
<reference evidence="3 4" key="1">
    <citation type="submission" date="2018-04" db="EMBL/GenBank/DDBJ databases">
        <title>Genomic Encyclopedia of Type Strains, Phase IV (KMG-IV): sequencing the most valuable type-strain genomes for metagenomic binning, comparative biology and taxonomic classification.</title>
        <authorList>
            <person name="Goeker M."/>
        </authorList>
    </citation>
    <scope>NUCLEOTIDE SEQUENCE [LARGE SCALE GENOMIC DNA]</scope>
    <source>
        <strain evidence="3 4">DSM 45771</strain>
    </source>
</reference>
<name>A0A2U1FIV8_9PSEU</name>